<accession>A0A1J9W119</accession>
<dbReference type="GeneID" id="87591209"/>
<dbReference type="EMBL" id="MAOI01000041">
    <property type="protein sequence ID" value="OJD81332.1"/>
    <property type="molecule type" value="Genomic_DNA"/>
</dbReference>
<proteinExistence type="predicted"/>
<evidence type="ECO:0000256" key="1">
    <source>
        <dbReference type="SAM" id="SignalP"/>
    </source>
</evidence>
<dbReference type="RefSeq" id="WP_071718175.1">
    <property type="nucleotide sequence ID" value="NZ_CBCSHB010000005.1"/>
</dbReference>
<comment type="caution">
    <text evidence="2">The sequence shown here is derived from an EMBL/GenBank/DDBJ whole genome shotgun (WGS) entry which is preliminary data.</text>
</comment>
<dbReference type="Proteomes" id="UP000182788">
    <property type="component" value="Unassembled WGS sequence"/>
</dbReference>
<evidence type="ECO:0000313" key="3">
    <source>
        <dbReference type="Proteomes" id="UP000182788"/>
    </source>
</evidence>
<feature type="signal peptide" evidence="1">
    <location>
        <begin position="1"/>
        <end position="23"/>
    </location>
</feature>
<gene>
    <name evidence="2" type="ORF">BAU28_26310</name>
</gene>
<dbReference type="AlphaFoldDB" id="A0A1J9W119"/>
<protein>
    <submittedName>
        <fullName evidence="2">Uncharacterized protein</fullName>
    </submittedName>
</protein>
<reference evidence="2 3" key="1">
    <citation type="submission" date="2016-06" db="EMBL/GenBank/DDBJ databases">
        <title>First insights into the genetic diversity and population structure of in the Bacillus cereus group bacteria from diverse marine environments.</title>
        <authorList>
            <person name="Liu Y."/>
            <person name="Lai Q."/>
            <person name="Shao Z."/>
        </authorList>
    </citation>
    <scope>NUCLEOTIDE SEQUENCE [LARGE SCALE GENOMIC DNA]</scope>
    <source>
        <strain evidence="2 3">NH24A2</strain>
    </source>
</reference>
<feature type="chain" id="PRO_5009659904" evidence="1">
    <location>
        <begin position="24"/>
        <end position="156"/>
    </location>
</feature>
<organism evidence="2 3">
    <name type="scientific">Bacillus paramycoides</name>
    <dbReference type="NCBI Taxonomy" id="2026194"/>
    <lineage>
        <taxon>Bacteria</taxon>
        <taxon>Bacillati</taxon>
        <taxon>Bacillota</taxon>
        <taxon>Bacilli</taxon>
        <taxon>Bacillales</taxon>
        <taxon>Bacillaceae</taxon>
        <taxon>Bacillus</taxon>
        <taxon>Bacillus cereus group</taxon>
    </lineage>
</organism>
<name>A0A1J9W119_9BACI</name>
<sequence length="156" mass="18116">MKKIIITTLSLGLLMGLSTVVFANTSSKTEGYTAELTHFKLTNPNITSSEVDSIMKQREELDVLYKQLDELELRYGIRVDNTKNPHKESKHLDDLPTAQREKCLQLSIKIWDEELQFLDAQYKAGLIKEDMYTVEKNNFKSFKEKDLQELTQLTKR</sequence>
<keyword evidence="1" id="KW-0732">Signal</keyword>
<evidence type="ECO:0000313" key="2">
    <source>
        <dbReference type="EMBL" id="OJD81332.1"/>
    </source>
</evidence>